<evidence type="ECO:0000256" key="2">
    <source>
        <dbReference type="ARBA" id="ARBA00022618"/>
    </source>
</evidence>
<dbReference type="RefSeq" id="WP_006001454.1">
    <property type="nucleotide sequence ID" value="NZ_AAEW02000013.1"/>
</dbReference>
<sequence>MTSAPATESKKNLTQSRSFLLIAVAVVGLGFALFGEKGALRLHQVQQHQAQLLARYEQLQQANTRLRNEIDSLSHDERYMEQVARSTFNLVRDGEIIYQFSPSTH</sequence>
<keyword evidence="5 8" id="KW-0472">Membrane</keyword>
<dbReference type="GO" id="GO:0030428">
    <property type="term" value="C:cell septum"/>
    <property type="evidence" value="ECO:0007669"/>
    <property type="project" value="TreeGrafter"/>
</dbReference>
<protein>
    <submittedName>
        <fullName evidence="9">Septum formation initiator</fullName>
    </submittedName>
</protein>
<dbReference type="EMBL" id="AAEW02000013">
    <property type="protein sequence ID" value="EAT15179.1"/>
    <property type="molecule type" value="Genomic_DNA"/>
</dbReference>
<evidence type="ECO:0000256" key="4">
    <source>
        <dbReference type="ARBA" id="ARBA00022989"/>
    </source>
</evidence>
<keyword evidence="10" id="KW-1185">Reference proteome</keyword>
<keyword evidence="6" id="KW-0131">Cell cycle</keyword>
<evidence type="ECO:0000313" key="10">
    <source>
        <dbReference type="Proteomes" id="UP000005695"/>
    </source>
</evidence>
<dbReference type="PANTHER" id="PTHR37485">
    <property type="entry name" value="CELL DIVISION PROTEIN FTSB"/>
    <property type="match status" value="1"/>
</dbReference>
<keyword evidence="7" id="KW-0175">Coiled coil</keyword>
<organism evidence="9 10">
    <name type="scientific">Desulfuromonas acetoxidans (strain DSM 684 / 11070)</name>
    <dbReference type="NCBI Taxonomy" id="281689"/>
    <lineage>
        <taxon>Bacteria</taxon>
        <taxon>Pseudomonadati</taxon>
        <taxon>Thermodesulfobacteriota</taxon>
        <taxon>Desulfuromonadia</taxon>
        <taxon>Desulfuromonadales</taxon>
        <taxon>Desulfuromonadaceae</taxon>
        <taxon>Desulfuromonas</taxon>
    </lineage>
</organism>
<accession>Q1JY17</accession>
<keyword evidence="2" id="KW-0132">Cell division</keyword>
<dbReference type="InterPro" id="IPR023081">
    <property type="entry name" value="Cell_div_FtsB"/>
</dbReference>
<keyword evidence="3 8" id="KW-0812">Transmembrane</keyword>
<dbReference type="Proteomes" id="UP000005695">
    <property type="component" value="Unassembled WGS sequence"/>
</dbReference>
<dbReference type="InterPro" id="IPR007060">
    <property type="entry name" value="FtsL/DivIC"/>
</dbReference>
<feature type="coiled-coil region" evidence="7">
    <location>
        <begin position="42"/>
        <end position="76"/>
    </location>
</feature>
<evidence type="ECO:0000256" key="3">
    <source>
        <dbReference type="ARBA" id="ARBA00022692"/>
    </source>
</evidence>
<feature type="transmembrane region" description="Helical" evidence="8">
    <location>
        <begin position="18"/>
        <end position="35"/>
    </location>
</feature>
<evidence type="ECO:0000256" key="5">
    <source>
        <dbReference type="ARBA" id="ARBA00023136"/>
    </source>
</evidence>
<proteinExistence type="predicted"/>
<keyword evidence="4 8" id="KW-1133">Transmembrane helix</keyword>
<dbReference type="GO" id="GO:0043093">
    <property type="term" value="P:FtsZ-dependent cytokinesis"/>
    <property type="evidence" value="ECO:0007669"/>
    <property type="project" value="TreeGrafter"/>
</dbReference>
<name>Q1JY17_DESA6</name>
<reference evidence="9" key="2">
    <citation type="submission" date="2006-05" db="EMBL/GenBank/DDBJ databases">
        <title>Sequencing of the draft genome and assembly of Desulfuromonas acetoxidans DSM 684.</title>
        <authorList>
            <consortium name="US DOE Joint Genome Institute (JGI-PGF)"/>
            <person name="Copeland A."/>
            <person name="Lucas S."/>
            <person name="Lapidus A."/>
            <person name="Barry K."/>
            <person name="Detter J.C."/>
            <person name="Glavina del Rio T."/>
            <person name="Hammon N."/>
            <person name="Israni S."/>
            <person name="Dalin E."/>
            <person name="Tice H."/>
            <person name="Bruce D."/>
            <person name="Pitluck S."/>
            <person name="Richardson P."/>
        </authorList>
    </citation>
    <scope>NUCLEOTIDE SEQUENCE [LARGE SCALE GENOMIC DNA]</scope>
    <source>
        <strain evidence="9">DSM 684</strain>
    </source>
</reference>
<evidence type="ECO:0000313" key="9">
    <source>
        <dbReference type="EMBL" id="EAT15179.1"/>
    </source>
</evidence>
<dbReference type="OrthoDB" id="5520945at2"/>
<evidence type="ECO:0000256" key="6">
    <source>
        <dbReference type="ARBA" id="ARBA00023306"/>
    </source>
</evidence>
<evidence type="ECO:0000256" key="7">
    <source>
        <dbReference type="SAM" id="Coils"/>
    </source>
</evidence>
<reference evidence="9" key="1">
    <citation type="submission" date="2006-05" db="EMBL/GenBank/DDBJ databases">
        <title>Annotation of the draft genome assembly of Desulfuromonas acetoxidans DSM 684.</title>
        <authorList>
            <consortium name="US DOE Joint Genome Institute (JGI-ORNL)"/>
            <person name="Larimer F."/>
            <person name="Land M."/>
            <person name="Hauser L."/>
        </authorList>
    </citation>
    <scope>NUCLEOTIDE SEQUENCE [LARGE SCALE GENOMIC DNA]</scope>
    <source>
        <strain evidence="9">DSM 684</strain>
    </source>
</reference>
<dbReference type="AlphaFoldDB" id="Q1JY17"/>
<dbReference type="PANTHER" id="PTHR37485:SF1">
    <property type="entry name" value="CELL DIVISION PROTEIN FTSB"/>
    <property type="match status" value="1"/>
</dbReference>
<evidence type="ECO:0000256" key="1">
    <source>
        <dbReference type="ARBA" id="ARBA00022475"/>
    </source>
</evidence>
<comment type="caution">
    <text evidence="9">The sequence shown here is derived from an EMBL/GenBank/DDBJ whole genome shotgun (WGS) entry which is preliminary data.</text>
</comment>
<evidence type="ECO:0000256" key="8">
    <source>
        <dbReference type="SAM" id="Phobius"/>
    </source>
</evidence>
<dbReference type="Pfam" id="PF04977">
    <property type="entry name" value="DivIC"/>
    <property type="match status" value="1"/>
</dbReference>
<keyword evidence="1" id="KW-1003">Cell membrane</keyword>
<gene>
    <name evidence="9" type="ORF">Dace_0549</name>
</gene>